<dbReference type="Gene3D" id="3.20.20.190">
    <property type="entry name" value="Phosphatidylinositol (PI) phosphodiesterase"/>
    <property type="match status" value="1"/>
</dbReference>
<comment type="caution">
    <text evidence="5">The sequence shown here is derived from an EMBL/GenBank/DDBJ whole genome shotgun (WGS) entry which is preliminary data.</text>
</comment>
<evidence type="ECO:0000256" key="1">
    <source>
        <dbReference type="SAM" id="MobiDB-lite"/>
    </source>
</evidence>
<dbReference type="SMART" id="SM00148">
    <property type="entry name" value="PLCXc"/>
    <property type="match status" value="1"/>
</dbReference>
<keyword evidence="6" id="KW-1185">Reference proteome</keyword>
<dbReference type="EMBL" id="JAWDJO010000177">
    <property type="protein sequence ID" value="KAL1890667.1"/>
    <property type="molecule type" value="Genomic_DNA"/>
</dbReference>
<reference evidence="5 6" key="2">
    <citation type="journal article" date="2024" name="IMA Fungus">
        <title>IMA Genome - F19 : A genome assembly and annotation guide to empower mycologists, including annotated draft genome sequences of Ceratocystis pirilliformis, Diaporthe australafricana, Fusarium ophioides, Paecilomyces lecythidis, and Sporothrix stenoceras.</title>
        <authorList>
            <person name="Aylward J."/>
            <person name="Wilson A.M."/>
            <person name="Visagie C.M."/>
            <person name="Spraker J."/>
            <person name="Barnes I."/>
            <person name="Buitendag C."/>
            <person name="Ceriani C."/>
            <person name="Del Mar Angel L."/>
            <person name="du Plessis D."/>
            <person name="Fuchs T."/>
            <person name="Gasser K."/>
            <person name="Kramer D."/>
            <person name="Li W."/>
            <person name="Munsamy K."/>
            <person name="Piso A."/>
            <person name="Price J.L."/>
            <person name="Sonnekus B."/>
            <person name="Thomas C."/>
            <person name="van der Nest A."/>
            <person name="van Dijk A."/>
            <person name="van Heerden A."/>
            <person name="van Vuuren N."/>
            <person name="Yilmaz N."/>
            <person name="Duong T.A."/>
            <person name="van der Merwe N.A."/>
            <person name="Wingfield M.J."/>
            <person name="Wingfield B.D."/>
        </authorList>
    </citation>
    <scope>NUCLEOTIDE SEQUENCE [LARGE SCALE GENOMIC DNA]</scope>
    <source>
        <strain evidence="5 6">CMW 12675</strain>
    </source>
</reference>
<reference evidence="5" key="1">
    <citation type="submission" date="2023-10" db="EMBL/GenBank/DDBJ databases">
        <authorList>
            <person name="Kramer D."/>
            <person name="Angel Salazar L.D.M."/>
        </authorList>
    </citation>
    <scope>NUCLEOTIDE SEQUENCE</scope>
    <source>
        <strain evidence="5">CMW 12675</strain>
    </source>
</reference>
<keyword evidence="2" id="KW-0732">Signal</keyword>
<evidence type="ECO:0000313" key="6">
    <source>
        <dbReference type="Proteomes" id="UP001583280"/>
    </source>
</evidence>
<feature type="region of interest" description="Disordered" evidence="1">
    <location>
        <begin position="368"/>
        <end position="406"/>
    </location>
</feature>
<dbReference type="InterPro" id="IPR017946">
    <property type="entry name" value="PLC-like_Pdiesterase_TIM-brl"/>
</dbReference>
<dbReference type="EMBL" id="JAWDJO010000177">
    <property type="protein sequence ID" value="KAL1890664.1"/>
    <property type="molecule type" value="Genomic_DNA"/>
</dbReference>
<dbReference type="InterPro" id="IPR000909">
    <property type="entry name" value="PLipase_C_PInositol-sp_X_dom"/>
</dbReference>
<dbReference type="Pfam" id="PF00388">
    <property type="entry name" value="PI-PLC-X"/>
    <property type="match status" value="1"/>
</dbReference>
<feature type="chain" id="PRO_5045031822" description="Phosphatidylinositol-specific phospholipase C X domain-containing protein" evidence="2">
    <location>
        <begin position="18"/>
        <end position="406"/>
    </location>
</feature>
<sequence>MRFSILATLASLALSYAADYNGVTDPWSFDMEFVQNPAWMSTVRDDVLLSQLSIPGTHNSMTDRIGKIELQSQKSPLNVQLHSGIRYFDISGRIVNNDLQVYHRDTPTGYNFGDVFSTIFGFLDANPREVVILRIQKEYFYDRTSAFSQVLNKYLTPGTLLGNAAANRVYVPSGDKARIPTLGELRGRLVILQDFKKKDSFRYFGIPWSSSTISSYSFRPSPGNVLKGARWSLTQCSLRKIGWSSAKTLFITHTSVSYGARPVDIAGGGSGTNEFGMNRYLGEFLRSGNTARIGVMVMDFPGAFLINAIIRLNTPYGAPQPIDPGAANPGSYSYPPASGVYPPPAPGVYPPNSAPGVYPHPAAPGIYPPPPVAYREPDTPVEVYPPPSAPHVGIYPPLPNNHDSTY</sequence>
<evidence type="ECO:0000313" key="4">
    <source>
        <dbReference type="EMBL" id="KAL1890664.1"/>
    </source>
</evidence>
<feature type="domain" description="Phosphatidylinositol-specific phospholipase C X" evidence="3">
    <location>
        <begin position="44"/>
        <end position="194"/>
    </location>
</feature>
<dbReference type="InterPro" id="IPR051057">
    <property type="entry name" value="PI-PLC_domain"/>
</dbReference>
<evidence type="ECO:0000259" key="3">
    <source>
        <dbReference type="SMART" id="SM00148"/>
    </source>
</evidence>
<name>A0ABR3YRV6_9PEZI</name>
<accession>A0ABR3YRV6</accession>
<evidence type="ECO:0000313" key="5">
    <source>
        <dbReference type="EMBL" id="KAL1890667.1"/>
    </source>
</evidence>
<gene>
    <name evidence="4" type="ORF">Cpir12675_005296</name>
    <name evidence="5" type="ORF">Cpir12675_005299</name>
</gene>
<organism evidence="5 6">
    <name type="scientific">Ceratocystis pirilliformis</name>
    <dbReference type="NCBI Taxonomy" id="259994"/>
    <lineage>
        <taxon>Eukaryota</taxon>
        <taxon>Fungi</taxon>
        <taxon>Dikarya</taxon>
        <taxon>Ascomycota</taxon>
        <taxon>Pezizomycotina</taxon>
        <taxon>Sordariomycetes</taxon>
        <taxon>Hypocreomycetidae</taxon>
        <taxon>Microascales</taxon>
        <taxon>Ceratocystidaceae</taxon>
        <taxon>Ceratocystis</taxon>
    </lineage>
</organism>
<proteinExistence type="predicted"/>
<dbReference type="PANTHER" id="PTHR13593">
    <property type="match status" value="1"/>
</dbReference>
<evidence type="ECO:0000256" key="2">
    <source>
        <dbReference type="SAM" id="SignalP"/>
    </source>
</evidence>
<dbReference type="Proteomes" id="UP001583280">
    <property type="component" value="Unassembled WGS sequence"/>
</dbReference>
<dbReference type="SUPFAM" id="SSF51695">
    <property type="entry name" value="PLC-like phosphodiesterases"/>
    <property type="match status" value="1"/>
</dbReference>
<dbReference type="PROSITE" id="PS50007">
    <property type="entry name" value="PIPLC_X_DOMAIN"/>
    <property type="match status" value="1"/>
</dbReference>
<dbReference type="PANTHER" id="PTHR13593:SF113">
    <property type="entry name" value="SI:DKEY-266F7.9"/>
    <property type="match status" value="1"/>
</dbReference>
<protein>
    <recommendedName>
        <fullName evidence="3">Phosphatidylinositol-specific phospholipase C X domain-containing protein</fullName>
    </recommendedName>
</protein>
<feature type="signal peptide" evidence="2">
    <location>
        <begin position="1"/>
        <end position="17"/>
    </location>
</feature>